<evidence type="ECO:0000313" key="6">
    <source>
        <dbReference type="EMBL" id="CAH1243766.1"/>
    </source>
</evidence>
<dbReference type="Proteomes" id="UP000838412">
    <property type="component" value="Chromosome 13"/>
</dbReference>
<gene>
    <name evidence="6" type="primary">TRIM3</name>
    <name evidence="6" type="ORF">BLAG_LOCUS6624</name>
</gene>
<keyword evidence="3" id="KW-0862">Zinc</keyword>
<protein>
    <submittedName>
        <fullName evidence="6">TRIM3 protein</fullName>
    </submittedName>
</protein>
<dbReference type="OrthoDB" id="9992988at2759"/>
<organism evidence="6 7">
    <name type="scientific">Branchiostoma lanceolatum</name>
    <name type="common">Common lancelet</name>
    <name type="synonym">Amphioxus lanceolatum</name>
    <dbReference type="NCBI Taxonomy" id="7740"/>
    <lineage>
        <taxon>Eukaryota</taxon>
        <taxon>Metazoa</taxon>
        <taxon>Chordata</taxon>
        <taxon>Cephalochordata</taxon>
        <taxon>Leptocardii</taxon>
        <taxon>Amphioxiformes</taxon>
        <taxon>Branchiostomatidae</taxon>
        <taxon>Branchiostoma</taxon>
    </lineage>
</organism>
<dbReference type="Pfam" id="PF00097">
    <property type="entry name" value="zf-C3HC4"/>
    <property type="match status" value="1"/>
</dbReference>
<dbReference type="Gene3D" id="3.30.40.10">
    <property type="entry name" value="Zinc/RING finger domain, C3HC4 (zinc finger)"/>
    <property type="match status" value="1"/>
</dbReference>
<dbReference type="PANTHER" id="PTHR25462">
    <property type="entry name" value="BONUS, ISOFORM C-RELATED"/>
    <property type="match status" value="1"/>
</dbReference>
<dbReference type="InterPro" id="IPR013083">
    <property type="entry name" value="Znf_RING/FYVE/PHD"/>
</dbReference>
<dbReference type="InterPro" id="IPR047153">
    <property type="entry name" value="TRIM45/56/19-like"/>
</dbReference>
<dbReference type="GO" id="GO:0008270">
    <property type="term" value="F:zinc ion binding"/>
    <property type="evidence" value="ECO:0007669"/>
    <property type="project" value="UniProtKB-KW"/>
</dbReference>
<evidence type="ECO:0000256" key="4">
    <source>
        <dbReference type="PROSITE-ProRule" id="PRU00175"/>
    </source>
</evidence>
<evidence type="ECO:0000259" key="5">
    <source>
        <dbReference type="PROSITE" id="PS50089"/>
    </source>
</evidence>
<keyword evidence="7" id="KW-1185">Reference proteome</keyword>
<dbReference type="SMART" id="SM00184">
    <property type="entry name" value="RING"/>
    <property type="match status" value="1"/>
</dbReference>
<evidence type="ECO:0000313" key="7">
    <source>
        <dbReference type="Proteomes" id="UP000838412"/>
    </source>
</evidence>
<evidence type="ECO:0000256" key="3">
    <source>
        <dbReference type="ARBA" id="ARBA00022833"/>
    </source>
</evidence>
<dbReference type="FunFam" id="3.30.40.10:FF:000623">
    <property type="entry name" value="Uncharacterized protein, isoform A"/>
    <property type="match status" value="1"/>
</dbReference>
<dbReference type="PANTHER" id="PTHR25462:SF296">
    <property type="entry name" value="MEIOTIC P26, ISOFORM F"/>
    <property type="match status" value="1"/>
</dbReference>
<feature type="domain" description="RING-type" evidence="5">
    <location>
        <begin position="18"/>
        <end position="59"/>
    </location>
</feature>
<dbReference type="InterPro" id="IPR001841">
    <property type="entry name" value="Znf_RING"/>
</dbReference>
<dbReference type="AlphaFoldDB" id="A0A8K0E9Q6"/>
<dbReference type="InterPro" id="IPR017907">
    <property type="entry name" value="Znf_RING_CS"/>
</dbReference>
<dbReference type="PROSITE" id="PS00518">
    <property type="entry name" value="ZF_RING_1"/>
    <property type="match status" value="1"/>
</dbReference>
<proteinExistence type="predicted"/>
<evidence type="ECO:0000256" key="2">
    <source>
        <dbReference type="ARBA" id="ARBA00022771"/>
    </source>
</evidence>
<keyword evidence="1" id="KW-0479">Metal-binding</keyword>
<sequence length="204" mass="22925">MAIVQAEVFHDEEYILTCALCRGRFDHPKELPCLHTFCRGCLERHVGGKTVTFNCPTCHRITVVPKAGVDGFLNNRHINSLVQLNELFRGGDSHPVCQFCASKETATSWCQDCSSFLCKSCHDRATRIYQGTRFYTLEECCDPTEYKAMFRKNIPGGSTDEAATLDCLCMMEERRDSDADVLDHKVTDVTSSMDASDTNCQLSE</sequence>
<dbReference type="EMBL" id="OV696698">
    <property type="protein sequence ID" value="CAH1243766.1"/>
    <property type="molecule type" value="Genomic_DNA"/>
</dbReference>
<keyword evidence="2 4" id="KW-0863">Zinc-finger</keyword>
<name>A0A8K0E9Q6_BRALA</name>
<accession>A0A8K0E9Q6</accession>
<dbReference type="InterPro" id="IPR018957">
    <property type="entry name" value="Znf_C3HC4_RING-type"/>
</dbReference>
<dbReference type="PROSITE" id="PS50089">
    <property type="entry name" value="ZF_RING_2"/>
    <property type="match status" value="1"/>
</dbReference>
<reference evidence="6" key="1">
    <citation type="submission" date="2022-01" db="EMBL/GenBank/DDBJ databases">
        <authorList>
            <person name="Braso-Vives M."/>
        </authorList>
    </citation>
    <scope>NUCLEOTIDE SEQUENCE</scope>
</reference>
<evidence type="ECO:0000256" key="1">
    <source>
        <dbReference type="ARBA" id="ARBA00022723"/>
    </source>
</evidence>
<dbReference type="SUPFAM" id="SSF57850">
    <property type="entry name" value="RING/U-box"/>
    <property type="match status" value="1"/>
</dbReference>